<accession>A0A4Y9QPJ0</accession>
<feature type="domain" description="Phospholipase/carboxylesterase/thioesterase" evidence="1">
    <location>
        <begin position="19"/>
        <end position="212"/>
    </location>
</feature>
<name>A0A4Y9QPJ0_9BACT</name>
<dbReference type="SUPFAM" id="SSF53474">
    <property type="entry name" value="alpha/beta-Hydrolases"/>
    <property type="match status" value="1"/>
</dbReference>
<dbReference type="EMBL" id="SPSB01000004">
    <property type="protein sequence ID" value="TFV93502.1"/>
    <property type="molecule type" value="Genomic_DNA"/>
</dbReference>
<evidence type="ECO:0000259" key="1">
    <source>
        <dbReference type="Pfam" id="PF02230"/>
    </source>
</evidence>
<protein>
    <submittedName>
        <fullName evidence="2">Alpha/beta hydrolase</fullName>
    </submittedName>
</protein>
<sequence length="215" mass="25015">MIRSTQHFSFEASYFVSHEPELDPEDLWIVFHGYGQLAEFFLRKFMPLANSHRLFLAPEGTNYFYLQDFKGRVGANWMTRYERELAIANNHRYLDALVGKYLEKFDSKPRIHILGFSQGAATATRWASQWGKKISTLVLWAGGFAEDMVLDVAREKFEKTKIYMVLGSEDNLITAESLERQEELIKKLGNPLERLEFRGGHELNFDLLRKIIENA</sequence>
<keyword evidence="2" id="KW-0378">Hydrolase</keyword>
<comment type="caution">
    <text evidence="2">The sequence shown here is derived from an EMBL/GenBank/DDBJ whole genome shotgun (WGS) entry which is preliminary data.</text>
</comment>
<dbReference type="InterPro" id="IPR029058">
    <property type="entry name" value="AB_hydrolase_fold"/>
</dbReference>
<dbReference type="Pfam" id="PF02230">
    <property type="entry name" value="Abhydrolase_2"/>
    <property type="match status" value="1"/>
</dbReference>
<dbReference type="GO" id="GO:0016787">
    <property type="term" value="F:hydrolase activity"/>
    <property type="evidence" value="ECO:0007669"/>
    <property type="project" value="UniProtKB-KW"/>
</dbReference>
<evidence type="ECO:0000313" key="3">
    <source>
        <dbReference type="Proteomes" id="UP000297647"/>
    </source>
</evidence>
<dbReference type="OrthoDB" id="595091at2"/>
<dbReference type="Proteomes" id="UP000297647">
    <property type="component" value="Unassembled WGS sequence"/>
</dbReference>
<dbReference type="RefSeq" id="WP_135075781.1">
    <property type="nucleotide sequence ID" value="NZ_SPSB01000004.1"/>
</dbReference>
<gene>
    <name evidence="2" type="ORF">E4S40_14735</name>
</gene>
<organism evidence="2 3">
    <name type="scientific">Algoriphagus kandeliae</name>
    <dbReference type="NCBI Taxonomy" id="2562278"/>
    <lineage>
        <taxon>Bacteria</taxon>
        <taxon>Pseudomonadati</taxon>
        <taxon>Bacteroidota</taxon>
        <taxon>Cytophagia</taxon>
        <taxon>Cytophagales</taxon>
        <taxon>Cyclobacteriaceae</taxon>
        <taxon>Algoriphagus</taxon>
    </lineage>
</organism>
<evidence type="ECO:0000313" key="2">
    <source>
        <dbReference type="EMBL" id="TFV93502.1"/>
    </source>
</evidence>
<keyword evidence="3" id="KW-1185">Reference proteome</keyword>
<dbReference type="Gene3D" id="3.40.50.1820">
    <property type="entry name" value="alpha/beta hydrolase"/>
    <property type="match status" value="1"/>
</dbReference>
<dbReference type="AlphaFoldDB" id="A0A4Y9QPJ0"/>
<proteinExistence type="predicted"/>
<dbReference type="InterPro" id="IPR003140">
    <property type="entry name" value="PLipase/COase/thioEstase"/>
</dbReference>
<reference evidence="2 3" key="1">
    <citation type="submission" date="2019-03" db="EMBL/GenBank/DDBJ databases">
        <title>Algoriphagus sp. nov, a new strain isolated from root system soil of mangrove plant Kandelia.</title>
        <authorList>
            <person name="Yin Q."/>
            <person name="Wang K."/>
            <person name="Song Z."/>
        </authorList>
    </citation>
    <scope>NUCLEOTIDE SEQUENCE [LARGE SCALE GENOMIC DNA]</scope>
    <source>
        <strain evidence="2 3">XY-J91</strain>
    </source>
</reference>